<evidence type="ECO:0000259" key="2">
    <source>
        <dbReference type="Pfam" id="PF00884"/>
    </source>
</evidence>
<dbReference type="InterPro" id="IPR040423">
    <property type="entry name" value="PEA_transferase"/>
</dbReference>
<dbReference type="GO" id="GO:0009244">
    <property type="term" value="P:lipopolysaccharide core region biosynthetic process"/>
    <property type="evidence" value="ECO:0007669"/>
    <property type="project" value="TreeGrafter"/>
</dbReference>
<feature type="transmembrane region" description="Helical" evidence="1">
    <location>
        <begin position="68"/>
        <end position="87"/>
    </location>
</feature>
<feature type="domain" description="Sulfatase N-terminal" evidence="2">
    <location>
        <begin position="209"/>
        <end position="498"/>
    </location>
</feature>
<feature type="transmembrane region" description="Helical" evidence="1">
    <location>
        <begin position="118"/>
        <end position="139"/>
    </location>
</feature>
<evidence type="ECO:0000313" key="4">
    <source>
        <dbReference type="Proteomes" id="UP000199226"/>
    </source>
</evidence>
<keyword evidence="1" id="KW-1133">Transmembrane helix</keyword>
<dbReference type="STRING" id="990371.SAMN05421813_104204"/>
<reference evidence="4" key="1">
    <citation type="submission" date="2016-10" db="EMBL/GenBank/DDBJ databases">
        <authorList>
            <person name="Varghese N."/>
            <person name="Submissions S."/>
        </authorList>
    </citation>
    <scope>NUCLEOTIDE SEQUENCE [LARGE SCALE GENOMIC DNA]</scope>
    <source>
        <strain evidence="4">DSM 24536</strain>
    </source>
</reference>
<dbReference type="EMBL" id="FNHH01000004">
    <property type="protein sequence ID" value="SDM00234.1"/>
    <property type="molecule type" value="Genomic_DNA"/>
</dbReference>
<dbReference type="SUPFAM" id="SSF53649">
    <property type="entry name" value="Alkaline phosphatase-like"/>
    <property type="match status" value="1"/>
</dbReference>
<dbReference type="RefSeq" id="WP_090701041.1">
    <property type="nucleotide sequence ID" value="NZ_FNHH01000004.1"/>
</dbReference>
<dbReference type="Gene3D" id="3.40.720.10">
    <property type="entry name" value="Alkaline Phosphatase, subunit A"/>
    <property type="match status" value="1"/>
</dbReference>
<dbReference type="GO" id="GO:0016776">
    <property type="term" value="F:phosphotransferase activity, phosphate group as acceptor"/>
    <property type="evidence" value="ECO:0007669"/>
    <property type="project" value="TreeGrafter"/>
</dbReference>
<dbReference type="GO" id="GO:0005886">
    <property type="term" value="C:plasma membrane"/>
    <property type="evidence" value="ECO:0007669"/>
    <property type="project" value="UniProtKB-SubCell"/>
</dbReference>
<name>A0A1G9PNE0_9SPHI</name>
<dbReference type="OrthoDB" id="9786870at2"/>
<feature type="transmembrane region" description="Helical" evidence="1">
    <location>
        <begin position="42"/>
        <end position="61"/>
    </location>
</feature>
<sequence>MNNKLKAILFVFFLLFIFMYADHRHFFDIPRRLEGRPIVYQLVFYANYIGLLLSCFIFLTVKSKFIRIVFCLLFFITLSITFAMDIAHGNSFSMVEANILFTEIQFAGEAMNAFFYQYLQGIGLALIMTALVAFISYRFMPRIDNVYALIPILFIAYAAKINLTSDSWHTLFPSVVNVPIVAADAYVSIPRFGPRKPPFIKPENKGLYKHIIWIIDESVRGDLMSINNSPIPTTPFLESIKSNYYNYGIMSSSSQFSYGSNMTLQSGLRLDQLPDSNLNYGTNPNIFQYSKQAGYTTYFIDGQNKEEIPTNGMTHYDFENIDHYIRIQKNHPDIKWPEVDSTIIKYIKKVLDSKENTFTYINKAGCHFAYNNFYPKSREVFKPSYRGGEAWTDPATLKNTYCNCISWSVDDFFRKLYPATLDKDAIIIYTSDHGVSLLEKGRPVQDTGPLNPLPVRATVPFLVFAGKDHPELFEFAENNKNRLSHFSIFPGTLFLLGYNINQITQKYGEGFFTKQEKIKRTFFSGSIYDPPNFYLNKFE</sequence>
<proteinExistence type="predicted"/>
<evidence type="ECO:0000256" key="1">
    <source>
        <dbReference type="SAM" id="Phobius"/>
    </source>
</evidence>
<organism evidence="3 4">
    <name type="scientific">Daejeonella rubra</name>
    <dbReference type="NCBI Taxonomy" id="990371"/>
    <lineage>
        <taxon>Bacteria</taxon>
        <taxon>Pseudomonadati</taxon>
        <taxon>Bacteroidota</taxon>
        <taxon>Sphingobacteriia</taxon>
        <taxon>Sphingobacteriales</taxon>
        <taxon>Sphingobacteriaceae</taxon>
        <taxon>Daejeonella</taxon>
    </lineage>
</organism>
<dbReference type="InterPro" id="IPR000917">
    <property type="entry name" value="Sulfatase_N"/>
</dbReference>
<keyword evidence="1" id="KW-0812">Transmembrane</keyword>
<accession>A0A1G9PNE0</accession>
<gene>
    <name evidence="3" type="ORF">SAMN05421813_104204</name>
</gene>
<protein>
    <submittedName>
        <fullName evidence="3">Phosphoethanolamine transferase for glucans (OPG), alkaline phosphatase superfamily</fullName>
    </submittedName>
</protein>
<keyword evidence="3" id="KW-0808">Transferase</keyword>
<keyword evidence="4" id="KW-1185">Reference proteome</keyword>
<dbReference type="Proteomes" id="UP000199226">
    <property type="component" value="Unassembled WGS sequence"/>
</dbReference>
<dbReference type="InterPro" id="IPR017850">
    <property type="entry name" value="Alkaline_phosphatase_core_sf"/>
</dbReference>
<dbReference type="Pfam" id="PF00884">
    <property type="entry name" value="Sulfatase"/>
    <property type="match status" value="1"/>
</dbReference>
<dbReference type="PANTHER" id="PTHR30443">
    <property type="entry name" value="INNER MEMBRANE PROTEIN"/>
    <property type="match status" value="1"/>
</dbReference>
<keyword evidence="1" id="KW-0472">Membrane</keyword>
<feature type="transmembrane region" description="Helical" evidence="1">
    <location>
        <begin position="146"/>
        <end position="165"/>
    </location>
</feature>
<dbReference type="AlphaFoldDB" id="A0A1G9PNE0"/>
<evidence type="ECO:0000313" key="3">
    <source>
        <dbReference type="EMBL" id="SDM00234.1"/>
    </source>
</evidence>
<dbReference type="PANTHER" id="PTHR30443:SF0">
    <property type="entry name" value="PHOSPHOETHANOLAMINE TRANSFERASE EPTA"/>
    <property type="match status" value="1"/>
</dbReference>